<dbReference type="EMBL" id="QEKO01000009">
    <property type="protein sequence ID" value="PVY60443.1"/>
    <property type="molecule type" value="Genomic_DNA"/>
</dbReference>
<proteinExistence type="inferred from homology"/>
<feature type="domain" description="NIF system FeS cluster assembly NifU N-terminal" evidence="2">
    <location>
        <begin position="12"/>
        <end position="129"/>
    </location>
</feature>
<dbReference type="PANTHER" id="PTHR10093">
    <property type="entry name" value="IRON-SULFUR CLUSTER ASSEMBLY ENZYME NIFU HOMOLOG"/>
    <property type="match status" value="1"/>
</dbReference>
<dbReference type="SUPFAM" id="SSF82649">
    <property type="entry name" value="SufE/NifU"/>
    <property type="match status" value="1"/>
</dbReference>
<comment type="similarity">
    <text evidence="1">Belongs to the NifU family.</text>
</comment>
<keyword evidence="4" id="KW-1185">Reference proteome</keyword>
<protein>
    <submittedName>
        <fullName evidence="3">Nitrogen fixation NifU-like protein</fullName>
    </submittedName>
</protein>
<dbReference type="STRING" id="1231391.GCA_000308195_00166"/>
<dbReference type="NCBIfam" id="TIGR01994">
    <property type="entry name" value="SUF_scaf_2"/>
    <property type="match status" value="1"/>
</dbReference>
<name>A0A2U1CHS6_9BURK</name>
<evidence type="ECO:0000313" key="3">
    <source>
        <dbReference type="EMBL" id="PVY60443.1"/>
    </source>
</evidence>
<dbReference type="GO" id="GO:0051536">
    <property type="term" value="F:iron-sulfur cluster binding"/>
    <property type="evidence" value="ECO:0007669"/>
    <property type="project" value="InterPro"/>
</dbReference>
<gene>
    <name evidence="3" type="ORF">C7440_3689</name>
</gene>
<dbReference type="Gene3D" id="3.90.1010.10">
    <property type="match status" value="1"/>
</dbReference>
<dbReference type="FunFam" id="3.90.1010.10:FF:000002">
    <property type="entry name" value="Iron-sulfur cluster assembly scaffold protein NifU"/>
    <property type="match status" value="1"/>
</dbReference>
<dbReference type="CDD" id="cd06664">
    <property type="entry name" value="IscU_like"/>
    <property type="match status" value="1"/>
</dbReference>
<accession>A0A2U1CHS6</accession>
<dbReference type="Pfam" id="PF01592">
    <property type="entry name" value="NifU_N"/>
    <property type="match status" value="1"/>
</dbReference>
<comment type="caution">
    <text evidence="3">The sequence shown here is derived from an EMBL/GenBank/DDBJ whole genome shotgun (WGS) entry which is preliminary data.</text>
</comment>
<dbReference type="AlphaFoldDB" id="A0A2U1CHS6"/>
<dbReference type="Proteomes" id="UP000246145">
    <property type="component" value="Unassembled WGS sequence"/>
</dbReference>
<evidence type="ECO:0000256" key="1">
    <source>
        <dbReference type="ARBA" id="ARBA00006420"/>
    </source>
</evidence>
<dbReference type="RefSeq" id="WP_116519470.1">
    <property type="nucleotide sequence ID" value="NZ_JACCEX010000006.1"/>
</dbReference>
<evidence type="ECO:0000313" key="4">
    <source>
        <dbReference type="Proteomes" id="UP000246145"/>
    </source>
</evidence>
<dbReference type="OrthoDB" id="9804157at2"/>
<dbReference type="GO" id="GO:0005506">
    <property type="term" value="F:iron ion binding"/>
    <property type="evidence" value="ECO:0007669"/>
    <property type="project" value="InterPro"/>
</dbReference>
<reference evidence="3 4" key="1">
    <citation type="submission" date="2018-04" db="EMBL/GenBank/DDBJ databases">
        <title>Genomic Encyclopedia of Type Strains, Phase IV (KMG-IV): sequencing the most valuable type-strain genomes for metagenomic binning, comparative biology and taxonomic classification.</title>
        <authorList>
            <person name="Goeker M."/>
        </authorList>
    </citation>
    <scope>NUCLEOTIDE SEQUENCE [LARGE SCALE GENOMIC DNA]</scope>
    <source>
        <strain evidence="3 4">DSM 10065</strain>
    </source>
</reference>
<dbReference type="GO" id="GO:0016226">
    <property type="term" value="P:iron-sulfur cluster assembly"/>
    <property type="evidence" value="ECO:0007669"/>
    <property type="project" value="InterPro"/>
</dbReference>
<organism evidence="3 4">
    <name type="scientific">Pusillimonas noertemannii</name>
    <dbReference type="NCBI Taxonomy" id="305977"/>
    <lineage>
        <taxon>Bacteria</taxon>
        <taxon>Pseudomonadati</taxon>
        <taxon>Pseudomonadota</taxon>
        <taxon>Betaproteobacteria</taxon>
        <taxon>Burkholderiales</taxon>
        <taxon>Alcaligenaceae</taxon>
        <taxon>Pusillimonas</taxon>
    </lineage>
</organism>
<evidence type="ECO:0000259" key="2">
    <source>
        <dbReference type="Pfam" id="PF01592"/>
    </source>
</evidence>
<sequence>MSDMQPDLRELYQEVIFDHNRSPRNYHGMERPSHVARGHNPLCGDELTVYVRVENGVVAEASFVGQGCAISTASASLMTEAVRGKPLDEVEALFRDFHAMLTESQPEGRDFGKLQVLAGVKEFPVRVKCATLAWHTLHNALAGVADTAKTE</sequence>
<dbReference type="InterPro" id="IPR002871">
    <property type="entry name" value="NIF_FeS_clus_asmbl_NifU_N"/>
</dbReference>